<dbReference type="InterPro" id="IPR017871">
    <property type="entry name" value="ABC_transporter-like_CS"/>
</dbReference>
<dbReference type="PANTHER" id="PTHR42798:SF6">
    <property type="entry name" value="CELL DIVISION ATP-BINDING PROTEIN FTSE"/>
    <property type="match status" value="1"/>
</dbReference>
<evidence type="ECO:0000259" key="5">
    <source>
        <dbReference type="PROSITE" id="PS50893"/>
    </source>
</evidence>
<dbReference type="Pfam" id="PF00005">
    <property type="entry name" value="ABC_tran"/>
    <property type="match status" value="1"/>
</dbReference>
<accession>A0AAW9A9E0</accession>
<dbReference type="PROSITE" id="PS50893">
    <property type="entry name" value="ABC_TRANSPORTER_2"/>
    <property type="match status" value="1"/>
</dbReference>
<dbReference type="GO" id="GO:0005524">
    <property type="term" value="F:ATP binding"/>
    <property type="evidence" value="ECO:0007669"/>
    <property type="project" value="UniProtKB-KW"/>
</dbReference>
<sequence length="227" mass="25007">MAKEILRLEHIQKRFGDGDSSITILKDISLTLKKGEFIAIVGPSGSGKSTLLSIIGALLSPSSGNVILDQENIAAYKPSKLTSVRKNKIGFIFQSSNLVSYLTVKEQLMLISDISKTGKKENVKKATDLINHLGLSHRSKSYPAKLSGGEKQRVAIARAFMNDPDIVLADEPTASLDSERGKQVVEMISHEVKTRNKAAIMVTHDERILHLCDRVLRIEDGQIFEKI</sequence>
<protein>
    <submittedName>
        <fullName evidence="6">ABC transporter ATP-binding protein</fullName>
    </submittedName>
</protein>
<proteinExistence type="inferred from homology"/>
<dbReference type="FunFam" id="3.40.50.300:FF:000032">
    <property type="entry name" value="Export ABC transporter ATP-binding protein"/>
    <property type="match status" value="1"/>
</dbReference>
<comment type="similarity">
    <text evidence="1">Belongs to the ABC transporter superfamily.</text>
</comment>
<evidence type="ECO:0000313" key="6">
    <source>
        <dbReference type="EMBL" id="MDW0116256.1"/>
    </source>
</evidence>
<dbReference type="GO" id="GO:0016887">
    <property type="term" value="F:ATP hydrolysis activity"/>
    <property type="evidence" value="ECO:0007669"/>
    <property type="project" value="InterPro"/>
</dbReference>
<evidence type="ECO:0000256" key="1">
    <source>
        <dbReference type="ARBA" id="ARBA00005417"/>
    </source>
</evidence>
<dbReference type="Proteomes" id="UP001271648">
    <property type="component" value="Unassembled WGS sequence"/>
</dbReference>
<name>A0AAW9A9E0_9BACL</name>
<gene>
    <name evidence="6" type="ORF">QTL97_04875</name>
</gene>
<keyword evidence="3" id="KW-0547">Nucleotide-binding</keyword>
<reference evidence="6 7" key="1">
    <citation type="submission" date="2023-06" db="EMBL/GenBank/DDBJ databases">
        <title>Sporosarcina sp. nov., isolated from Korean traditional fermented seafood 'Jeotgal'.</title>
        <authorList>
            <person name="Yang A.I."/>
            <person name="Shin N.-R."/>
        </authorList>
    </citation>
    <scope>NUCLEOTIDE SEQUENCE [LARGE SCALE GENOMIC DNA]</scope>
    <source>
        <strain evidence="6 7">KCTC43456</strain>
    </source>
</reference>
<dbReference type="Gene3D" id="3.40.50.300">
    <property type="entry name" value="P-loop containing nucleotide triphosphate hydrolases"/>
    <property type="match status" value="1"/>
</dbReference>
<dbReference type="InterPro" id="IPR003593">
    <property type="entry name" value="AAA+_ATPase"/>
</dbReference>
<organism evidence="6 7">
    <name type="scientific">Sporosarcina thermotolerans</name>
    <dbReference type="NCBI Taxonomy" id="633404"/>
    <lineage>
        <taxon>Bacteria</taxon>
        <taxon>Bacillati</taxon>
        <taxon>Bacillota</taxon>
        <taxon>Bacilli</taxon>
        <taxon>Bacillales</taxon>
        <taxon>Caryophanaceae</taxon>
        <taxon>Sporosarcina</taxon>
    </lineage>
</organism>
<evidence type="ECO:0000256" key="3">
    <source>
        <dbReference type="ARBA" id="ARBA00022741"/>
    </source>
</evidence>
<evidence type="ECO:0000313" key="7">
    <source>
        <dbReference type="Proteomes" id="UP001271648"/>
    </source>
</evidence>
<dbReference type="GO" id="GO:0022857">
    <property type="term" value="F:transmembrane transporter activity"/>
    <property type="evidence" value="ECO:0007669"/>
    <property type="project" value="UniProtKB-ARBA"/>
</dbReference>
<dbReference type="InterPro" id="IPR017911">
    <property type="entry name" value="MacB-like_ATP-bd"/>
</dbReference>
<dbReference type="InterPro" id="IPR003439">
    <property type="entry name" value="ABC_transporter-like_ATP-bd"/>
</dbReference>
<dbReference type="GO" id="GO:0098796">
    <property type="term" value="C:membrane protein complex"/>
    <property type="evidence" value="ECO:0007669"/>
    <property type="project" value="UniProtKB-ARBA"/>
</dbReference>
<comment type="caution">
    <text evidence="6">The sequence shown here is derived from an EMBL/GenBank/DDBJ whole genome shotgun (WGS) entry which is preliminary data.</text>
</comment>
<evidence type="ECO:0000256" key="2">
    <source>
        <dbReference type="ARBA" id="ARBA00022448"/>
    </source>
</evidence>
<dbReference type="PANTHER" id="PTHR42798">
    <property type="entry name" value="LIPOPROTEIN-RELEASING SYSTEM ATP-BINDING PROTEIN LOLD"/>
    <property type="match status" value="1"/>
</dbReference>
<dbReference type="InterPro" id="IPR027417">
    <property type="entry name" value="P-loop_NTPase"/>
</dbReference>
<dbReference type="RefSeq" id="WP_317940329.1">
    <property type="nucleotide sequence ID" value="NZ_JAUBDJ010000002.1"/>
</dbReference>
<dbReference type="AlphaFoldDB" id="A0AAW9A9E0"/>
<dbReference type="EMBL" id="JAUBDJ010000002">
    <property type="protein sequence ID" value="MDW0116256.1"/>
    <property type="molecule type" value="Genomic_DNA"/>
</dbReference>
<dbReference type="SUPFAM" id="SSF52540">
    <property type="entry name" value="P-loop containing nucleoside triphosphate hydrolases"/>
    <property type="match status" value="1"/>
</dbReference>
<feature type="domain" description="ABC transporter" evidence="5">
    <location>
        <begin position="6"/>
        <end position="227"/>
    </location>
</feature>
<dbReference type="SMART" id="SM00382">
    <property type="entry name" value="AAA"/>
    <property type="match status" value="1"/>
</dbReference>
<dbReference type="CDD" id="cd03255">
    <property type="entry name" value="ABC_MJ0796_LolCDE_FtsE"/>
    <property type="match status" value="1"/>
</dbReference>
<keyword evidence="7" id="KW-1185">Reference proteome</keyword>
<evidence type="ECO:0000256" key="4">
    <source>
        <dbReference type="ARBA" id="ARBA00022840"/>
    </source>
</evidence>
<keyword evidence="2" id="KW-0813">Transport</keyword>
<keyword evidence="4 6" id="KW-0067">ATP-binding</keyword>
<dbReference type="PROSITE" id="PS00211">
    <property type="entry name" value="ABC_TRANSPORTER_1"/>
    <property type="match status" value="1"/>
</dbReference>